<evidence type="ECO:0000313" key="1">
    <source>
        <dbReference type="EMBL" id="KOF72671.1"/>
    </source>
</evidence>
<organism evidence="1">
    <name type="scientific">Octopus bimaculoides</name>
    <name type="common">California two-spotted octopus</name>
    <dbReference type="NCBI Taxonomy" id="37653"/>
    <lineage>
        <taxon>Eukaryota</taxon>
        <taxon>Metazoa</taxon>
        <taxon>Spiralia</taxon>
        <taxon>Lophotrochozoa</taxon>
        <taxon>Mollusca</taxon>
        <taxon>Cephalopoda</taxon>
        <taxon>Coleoidea</taxon>
        <taxon>Octopodiformes</taxon>
        <taxon>Octopoda</taxon>
        <taxon>Incirrata</taxon>
        <taxon>Octopodidae</taxon>
        <taxon>Octopus</taxon>
    </lineage>
</organism>
<name>A0A0L8G6M2_OCTBM</name>
<proteinExistence type="predicted"/>
<dbReference type="AlphaFoldDB" id="A0A0L8G6M2"/>
<protein>
    <submittedName>
        <fullName evidence="1">Uncharacterized protein</fullName>
    </submittedName>
</protein>
<gene>
    <name evidence="1" type="ORF">OCBIM_22039088mg</name>
</gene>
<accession>A0A0L8G6M2</accession>
<sequence>MLAQKMDIKNKWMNLHSLQLRTVFPKMFQEFLQTTLFLIIPKNYILTFKMAICCSKGCTD</sequence>
<dbReference type="EMBL" id="KQ423545">
    <property type="protein sequence ID" value="KOF72671.1"/>
    <property type="molecule type" value="Genomic_DNA"/>
</dbReference>
<reference evidence="1" key="1">
    <citation type="submission" date="2015-07" db="EMBL/GenBank/DDBJ databases">
        <title>MeaNS - Measles Nucleotide Surveillance Program.</title>
        <authorList>
            <person name="Tran T."/>
            <person name="Druce J."/>
        </authorList>
    </citation>
    <scope>NUCLEOTIDE SEQUENCE</scope>
    <source>
        <strain evidence="1">UCB-OBI-ISO-001</strain>
        <tissue evidence="1">Gonad</tissue>
    </source>
</reference>